<name>A0A852YWJ2_9ACTN</name>
<dbReference type="GO" id="GO:0008483">
    <property type="term" value="F:transaminase activity"/>
    <property type="evidence" value="ECO:0007669"/>
    <property type="project" value="UniProtKB-KW"/>
</dbReference>
<organism evidence="5 6">
    <name type="scientific">Actinopolyspora biskrensis</name>
    <dbReference type="NCBI Taxonomy" id="1470178"/>
    <lineage>
        <taxon>Bacteria</taxon>
        <taxon>Bacillati</taxon>
        <taxon>Actinomycetota</taxon>
        <taxon>Actinomycetes</taxon>
        <taxon>Actinopolysporales</taxon>
        <taxon>Actinopolysporaceae</taxon>
        <taxon>Actinopolyspora</taxon>
    </lineage>
</organism>
<keyword evidence="5" id="KW-0808">Transferase</keyword>
<dbReference type="PIRSF" id="PIRSF000390">
    <property type="entry name" value="PLP_StrS"/>
    <property type="match status" value="1"/>
</dbReference>
<feature type="active site" description="Proton acceptor" evidence="2">
    <location>
        <position position="182"/>
    </location>
</feature>
<dbReference type="InterPro" id="IPR015424">
    <property type="entry name" value="PyrdxlP-dep_Trfase"/>
</dbReference>
<keyword evidence="5" id="KW-0032">Aminotransferase</keyword>
<sequence>MINVFQPTVGHEELNAVQEVFDSAWLGRGARTAQFERAFAERMGADPEQVVSTNSCTEALFLAVQLLDIGTDDEVVLPSVNWVGAANAVAASGARPVFCDVDPRGLNPTAEHVAAALTGRTKAVLVLHYGGHPGDVARIAELCREHGIRLIEDTACAVASRVGDTACGMFGDIGVWSFDAMKILVTGDGGMLHARDPGIAARARRDTYLGLAERSGLDRARSDAVRWWDVDVAAFARRSITNDIAAAIGAVQLRRLCEFVERRRAIAEAYDHGFADAADIARPPPLPHGHASSHYLYWIQLPDGDRRDRLAHHLYRNGVYTTFRYPLLHRVEAYDSGANLPGAEHAAEVTLCLPLHQALSDAEVAEVVRLVREHTDHDLPAASARGDAR</sequence>
<comment type="caution">
    <text evidence="5">The sequence shown here is derived from an EMBL/GenBank/DDBJ whole genome shotgun (WGS) entry which is preliminary data.</text>
</comment>
<dbReference type="RefSeq" id="WP_218861897.1">
    <property type="nucleotide sequence ID" value="NZ_JACBYW010000001.1"/>
</dbReference>
<dbReference type="Gene3D" id="3.90.1150.10">
    <property type="entry name" value="Aspartate Aminotransferase, domain 1"/>
    <property type="match status" value="1"/>
</dbReference>
<evidence type="ECO:0000256" key="3">
    <source>
        <dbReference type="PIRSR" id="PIRSR000390-2"/>
    </source>
</evidence>
<keyword evidence="6" id="KW-1185">Reference proteome</keyword>
<accession>A0A852YWJ2</accession>
<dbReference type="EMBL" id="JACBYW010000001">
    <property type="protein sequence ID" value="NYH77275.1"/>
    <property type="molecule type" value="Genomic_DNA"/>
</dbReference>
<reference evidence="5 6" key="1">
    <citation type="submission" date="2020-07" db="EMBL/GenBank/DDBJ databases">
        <title>Genomic Encyclopedia of Type Strains, Phase III (KMG-III): the genomes of soil and plant-associated and newly described type strains.</title>
        <authorList>
            <person name="Whitman W."/>
        </authorList>
    </citation>
    <scope>NUCLEOTIDE SEQUENCE [LARGE SCALE GENOMIC DNA]</scope>
    <source>
        <strain evidence="5 6">CECT 8576</strain>
    </source>
</reference>
<evidence type="ECO:0000256" key="2">
    <source>
        <dbReference type="PIRSR" id="PIRSR000390-1"/>
    </source>
</evidence>
<dbReference type="GO" id="GO:0000271">
    <property type="term" value="P:polysaccharide biosynthetic process"/>
    <property type="evidence" value="ECO:0007669"/>
    <property type="project" value="TreeGrafter"/>
</dbReference>
<dbReference type="SUPFAM" id="SSF53383">
    <property type="entry name" value="PLP-dependent transferases"/>
    <property type="match status" value="1"/>
</dbReference>
<gene>
    <name evidence="5" type="ORF">FHR84_000589</name>
</gene>
<comment type="cofactor">
    <cofactor evidence="1">
        <name>pyridoxal 5'-phosphate</name>
        <dbReference type="ChEBI" id="CHEBI:597326"/>
    </cofactor>
</comment>
<dbReference type="PANTHER" id="PTHR30244">
    <property type="entry name" value="TRANSAMINASE"/>
    <property type="match status" value="1"/>
</dbReference>
<protein>
    <submittedName>
        <fullName evidence="5">Aminotransferase</fullName>
    </submittedName>
</protein>
<dbReference type="Pfam" id="PF01041">
    <property type="entry name" value="DegT_DnrJ_EryC1"/>
    <property type="match status" value="1"/>
</dbReference>
<feature type="modified residue" description="N6-(pyridoxal phosphate)lysine" evidence="3">
    <location>
        <position position="182"/>
    </location>
</feature>
<dbReference type="InterPro" id="IPR000653">
    <property type="entry name" value="DegT/StrS_aminotransferase"/>
</dbReference>
<keyword evidence="3 4" id="KW-0663">Pyridoxal phosphate</keyword>
<comment type="similarity">
    <text evidence="4">Belongs to the DegT/DnrJ/EryC1 family.</text>
</comment>
<dbReference type="CDD" id="cd00616">
    <property type="entry name" value="AHBA_syn"/>
    <property type="match status" value="1"/>
</dbReference>
<dbReference type="InterPro" id="IPR015422">
    <property type="entry name" value="PyrdxlP-dep_Trfase_small"/>
</dbReference>
<dbReference type="Proteomes" id="UP000548304">
    <property type="component" value="Unassembled WGS sequence"/>
</dbReference>
<evidence type="ECO:0000256" key="1">
    <source>
        <dbReference type="ARBA" id="ARBA00001933"/>
    </source>
</evidence>
<evidence type="ECO:0000313" key="5">
    <source>
        <dbReference type="EMBL" id="NYH77275.1"/>
    </source>
</evidence>
<dbReference type="Gene3D" id="3.40.640.10">
    <property type="entry name" value="Type I PLP-dependent aspartate aminotransferase-like (Major domain)"/>
    <property type="match status" value="1"/>
</dbReference>
<evidence type="ECO:0000313" key="6">
    <source>
        <dbReference type="Proteomes" id="UP000548304"/>
    </source>
</evidence>
<proteinExistence type="inferred from homology"/>
<dbReference type="InterPro" id="IPR015421">
    <property type="entry name" value="PyrdxlP-dep_Trfase_major"/>
</dbReference>
<dbReference type="PANTHER" id="PTHR30244:SF34">
    <property type="entry name" value="DTDP-4-AMINO-4,6-DIDEOXYGALACTOSE TRANSAMINASE"/>
    <property type="match status" value="1"/>
</dbReference>
<dbReference type="AlphaFoldDB" id="A0A852YWJ2"/>
<dbReference type="GO" id="GO:0030170">
    <property type="term" value="F:pyridoxal phosphate binding"/>
    <property type="evidence" value="ECO:0007669"/>
    <property type="project" value="TreeGrafter"/>
</dbReference>
<evidence type="ECO:0000256" key="4">
    <source>
        <dbReference type="RuleBase" id="RU004508"/>
    </source>
</evidence>